<keyword evidence="4" id="KW-1185">Reference proteome</keyword>
<dbReference type="EMBL" id="CAVLGL010000013">
    <property type="protein sequence ID" value="CAK1580535.1"/>
    <property type="molecule type" value="Genomic_DNA"/>
</dbReference>
<organism evidence="3 4">
    <name type="scientific">Parnassius mnemosyne</name>
    <name type="common">clouded apollo</name>
    <dbReference type="NCBI Taxonomy" id="213953"/>
    <lineage>
        <taxon>Eukaryota</taxon>
        <taxon>Metazoa</taxon>
        <taxon>Ecdysozoa</taxon>
        <taxon>Arthropoda</taxon>
        <taxon>Hexapoda</taxon>
        <taxon>Insecta</taxon>
        <taxon>Pterygota</taxon>
        <taxon>Neoptera</taxon>
        <taxon>Endopterygota</taxon>
        <taxon>Lepidoptera</taxon>
        <taxon>Glossata</taxon>
        <taxon>Ditrysia</taxon>
        <taxon>Papilionoidea</taxon>
        <taxon>Papilionidae</taxon>
        <taxon>Parnassiinae</taxon>
        <taxon>Parnassini</taxon>
        <taxon>Parnassius</taxon>
        <taxon>Driopa</taxon>
    </lineage>
</organism>
<accession>A0AAV1KBS7</accession>
<feature type="region of interest" description="Disordered" evidence="1">
    <location>
        <begin position="1"/>
        <end position="22"/>
    </location>
</feature>
<dbReference type="InterPro" id="IPR013607">
    <property type="entry name" value="Phospholipase_A2-like"/>
</dbReference>
<gene>
    <name evidence="3" type="ORF">PARMNEM_LOCUS2321</name>
</gene>
<sequence length="69" mass="7656">MKSSLMSQPPPHQQGPSGSGIIFPGYKYLGPGNALDRGVPINALDAAAKKHDEKYHKITEYYKKTKNRK</sequence>
<dbReference type="Pfam" id="PF08398">
    <property type="entry name" value="Phospholip_A2_4"/>
    <property type="match status" value="1"/>
</dbReference>
<name>A0AAV1KBS7_9NEOP</name>
<evidence type="ECO:0000259" key="2">
    <source>
        <dbReference type="Pfam" id="PF08398"/>
    </source>
</evidence>
<evidence type="ECO:0000313" key="4">
    <source>
        <dbReference type="Proteomes" id="UP001314205"/>
    </source>
</evidence>
<protein>
    <recommendedName>
        <fullName evidence="2">Phospholipase A2-like domain-containing protein</fullName>
    </recommendedName>
</protein>
<feature type="domain" description="Phospholipase A2-like" evidence="2">
    <location>
        <begin position="20"/>
        <end position="61"/>
    </location>
</feature>
<comment type="caution">
    <text evidence="3">The sequence shown here is derived from an EMBL/GenBank/DDBJ whole genome shotgun (WGS) entry which is preliminary data.</text>
</comment>
<evidence type="ECO:0000313" key="3">
    <source>
        <dbReference type="EMBL" id="CAK1580535.1"/>
    </source>
</evidence>
<dbReference type="AlphaFoldDB" id="A0AAV1KBS7"/>
<reference evidence="3 4" key="1">
    <citation type="submission" date="2023-11" db="EMBL/GenBank/DDBJ databases">
        <authorList>
            <person name="Hedman E."/>
            <person name="Englund M."/>
            <person name="Stromberg M."/>
            <person name="Nyberg Akerstrom W."/>
            <person name="Nylinder S."/>
            <person name="Jareborg N."/>
            <person name="Kallberg Y."/>
            <person name="Kronander E."/>
        </authorList>
    </citation>
    <scope>NUCLEOTIDE SEQUENCE [LARGE SCALE GENOMIC DNA]</scope>
</reference>
<proteinExistence type="predicted"/>
<evidence type="ECO:0000256" key="1">
    <source>
        <dbReference type="SAM" id="MobiDB-lite"/>
    </source>
</evidence>
<dbReference type="GO" id="GO:0005198">
    <property type="term" value="F:structural molecule activity"/>
    <property type="evidence" value="ECO:0007669"/>
    <property type="project" value="InterPro"/>
</dbReference>
<dbReference type="Proteomes" id="UP001314205">
    <property type="component" value="Unassembled WGS sequence"/>
</dbReference>